<evidence type="ECO:0000313" key="1">
    <source>
        <dbReference type="EMBL" id="KAJ0085782.1"/>
    </source>
</evidence>
<sequence>MHDWFGLGSRIIITTRDQHLLVRHGVDNVHMVDGLSHEEALQLFCRKAFRKGHPTDGYLELSLQMVSYAAGLPLALEVLGSFLFGRSEAEWKDALDRLKKFPDRRIFEILKISYDGLQELEKKIFLDVACFFKGRDKDEIREILYSCDFHPDIGISVLIDKCIITLSNNSLCMHDLIQYMGWEIVRPECPEKPGQRSRLWLSNDIHRILTKNEAVEGIILDFPAYKELKLNAKSFSRMNNLRLLKIKDVSLSQSLEYISDELRLLNWHGYPLRSLPSNFQHNKLFELNMCSSHIEQLWKEVKHSNQLKIVILSHSTRLTQTPDFTGAPNLERLILDGCTSLSFVHPSIGLLKRLILLNLKDCKQLRSLRAKIEWESLEVLILSGCSKLSNVREIMSNTKHLAMLKVLDLNGCSKLVKLPEDLEHLAILKNLDLGGAAIN</sequence>
<proteinExistence type="predicted"/>
<accession>A0ACC1AG47</accession>
<organism evidence="1 2">
    <name type="scientific">Pistacia atlantica</name>
    <dbReference type="NCBI Taxonomy" id="434234"/>
    <lineage>
        <taxon>Eukaryota</taxon>
        <taxon>Viridiplantae</taxon>
        <taxon>Streptophyta</taxon>
        <taxon>Embryophyta</taxon>
        <taxon>Tracheophyta</taxon>
        <taxon>Spermatophyta</taxon>
        <taxon>Magnoliopsida</taxon>
        <taxon>eudicotyledons</taxon>
        <taxon>Gunneridae</taxon>
        <taxon>Pentapetalae</taxon>
        <taxon>rosids</taxon>
        <taxon>malvids</taxon>
        <taxon>Sapindales</taxon>
        <taxon>Anacardiaceae</taxon>
        <taxon>Pistacia</taxon>
    </lineage>
</organism>
<name>A0ACC1AG47_9ROSI</name>
<protein>
    <submittedName>
        <fullName evidence="1">Uncharacterized protein</fullName>
    </submittedName>
</protein>
<gene>
    <name evidence="1" type="ORF">Patl1_07255</name>
</gene>
<keyword evidence="2" id="KW-1185">Reference proteome</keyword>
<evidence type="ECO:0000313" key="2">
    <source>
        <dbReference type="Proteomes" id="UP001164250"/>
    </source>
</evidence>
<dbReference type="EMBL" id="CM047906">
    <property type="protein sequence ID" value="KAJ0085782.1"/>
    <property type="molecule type" value="Genomic_DNA"/>
</dbReference>
<reference evidence="2" key="1">
    <citation type="journal article" date="2023" name="G3 (Bethesda)">
        <title>Genome assembly and association tests identify interacting loci associated with vigor, precocity, and sex in interspecific pistachio rootstocks.</title>
        <authorList>
            <person name="Palmer W."/>
            <person name="Jacygrad E."/>
            <person name="Sagayaradj S."/>
            <person name="Cavanaugh K."/>
            <person name="Han R."/>
            <person name="Bertier L."/>
            <person name="Beede B."/>
            <person name="Kafkas S."/>
            <person name="Golino D."/>
            <person name="Preece J."/>
            <person name="Michelmore R."/>
        </authorList>
    </citation>
    <scope>NUCLEOTIDE SEQUENCE [LARGE SCALE GENOMIC DNA]</scope>
</reference>
<comment type="caution">
    <text evidence="1">The sequence shown here is derived from an EMBL/GenBank/DDBJ whole genome shotgun (WGS) entry which is preliminary data.</text>
</comment>
<dbReference type="Proteomes" id="UP001164250">
    <property type="component" value="Chromosome 10"/>
</dbReference>